<dbReference type="InterPro" id="IPR032466">
    <property type="entry name" value="Metal_Hydrolase"/>
</dbReference>
<dbReference type="InterPro" id="IPR011059">
    <property type="entry name" value="Metal-dep_hydrolase_composite"/>
</dbReference>
<gene>
    <name evidence="3" type="ORF">C5Y93_26580</name>
</gene>
<reference evidence="3 4" key="1">
    <citation type="submission" date="2018-02" db="EMBL/GenBank/DDBJ databases">
        <title>Comparative genomes isolates from brazilian mangrove.</title>
        <authorList>
            <person name="Araujo J.E."/>
            <person name="Taketani R.G."/>
            <person name="Silva M.C.P."/>
            <person name="Loureco M.V."/>
            <person name="Andreote F.D."/>
        </authorList>
    </citation>
    <scope>NUCLEOTIDE SEQUENCE [LARGE SCALE GENOMIC DNA]</scope>
    <source>
        <strain evidence="3 4">Nap-Phe MGV</strain>
    </source>
</reference>
<dbReference type="GO" id="GO:0004151">
    <property type="term" value="F:dihydroorotase activity"/>
    <property type="evidence" value="ECO:0007669"/>
    <property type="project" value="InterPro"/>
</dbReference>
<keyword evidence="1" id="KW-0665">Pyrimidine biosynthesis</keyword>
<dbReference type="GO" id="GO:0006221">
    <property type="term" value="P:pyrimidine nucleotide biosynthetic process"/>
    <property type="evidence" value="ECO:0007669"/>
    <property type="project" value="UniProtKB-KW"/>
</dbReference>
<comment type="caution">
    <text evidence="3">The sequence shown here is derived from an EMBL/GenBank/DDBJ whole genome shotgun (WGS) entry which is preliminary data.</text>
</comment>
<dbReference type="PANTHER" id="PTHR43668:SF2">
    <property type="entry name" value="ALLANTOINASE"/>
    <property type="match status" value="1"/>
</dbReference>
<evidence type="ECO:0000313" key="4">
    <source>
        <dbReference type="Proteomes" id="UP000237819"/>
    </source>
</evidence>
<organism evidence="3 4">
    <name type="scientific">Blastopirellula marina</name>
    <dbReference type="NCBI Taxonomy" id="124"/>
    <lineage>
        <taxon>Bacteria</taxon>
        <taxon>Pseudomonadati</taxon>
        <taxon>Planctomycetota</taxon>
        <taxon>Planctomycetia</taxon>
        <taxon>Pirellulales</taxon>
        <taxon>Pirellulaceae</taxon>
        <taxon>Blastopirellula</taxon>
    </lineage>
</organism>
<sequence>MSTILLKNGRLIDPSQQLDRVTNVLLQDGVVASLDAGDVAADTVIDATGKIIAPGLIDMHVQLREPGCEEDETIASGAAAAIAGGFTSIACVPNTEPPLDTAAGIEFVRHKANRADKCNVFVIACVSSGRQGEQLSEIGTLVEAGAVGFSDASRPIGNPELLRRALEYTQMFDKPVLNRPELVELTHNGVMHDGMVSLVLGLAPLPVEAEEVMAARDICLCETTGGRLHLMSVSASGTIEILRRAKSRGVRATAEIHPCNFALTDEALREFDPNCKVNPPLRSADHVSACIAALKDGTIDVISSGHAPRASEKKMHEMTDAPFGIVSLETTLGLTVTKLVAPGHLTWSQAIEKLSTTPARILGIPKGTLMVGADADVTVIDPEMKWTVDVSKYASRSSNCPFDGWELTGKATNVIVGGVIKL</sequence>
<evidence type="ECO:0000259" key="2">
    <source>
        <dbReference type="Pfam" id="PF01979"/>
    </source>
</evidence>
<accession>A0A2S8GFN2</accession>
<dbReference type="OrthoDB" id="9765462at2"/>
<dbReference type="GO" id="GO:0004038">
    <property type="term" value="F:allantoinase activity"/>
    <property type="evidence" value="ECO:0007669"/>
    <property type="project" value="TreeGrafter"/>
</dbReference>
<dbReference type="Proteomes" id="UP000237819">
    <property type="component" value="Unassembled WGS sequence"/>
</dbReference>
<dbReference type="Pfam" id="PF01979">
    <property type="entry name" value="Amidohydro_1"/>
    <property type="match status" value="1"/>
</dbReference>
<name>A0A2S8GFN2_9BACT</name>
<dbReference type="Gene3D" id="2.30.40.10">
    <property type="entry name" value="Urease, subunit C, domain 1"/>
    <property type="match status" value="1"/>
</dbReference>
<dbReference type="InterPro" id="IPR006680">
    <property type="entry name" value="Amidohydro-rel"/>
</dbReference>
<dbReference type="GO" id="GO:0005737">
    <property type="term" value="C:cytoplasm"/>
    <property type="evidence" value="ECO:0007669"/>
    <property type="project" value="TreeGrafter"/>
</dbReference>
<proteinExistence type="predicted"/>
<dbReference type="CDD" id="cd01317">
    <property type="entry name" value="DHOase_IIa"/>
    <property type="match status" value="1"/>
</dbReference>
<protein>
    <submittedName>
        <fullName evidence="3">Dihydroorotase</fullName>
    </submittedName>
</protein>
<evidence type="ECO:0000256" key="1">
    <source>
        <dbReference type="ARBA" id="ARBA00022975"/>
    </source>
</evidence>
<dbReference type="RefSeq" id="WP_105338479.1">
    <property type="nucleotide sequence ID" value="NZ_PUHZ01000024.1"/>
</dbReference>
<dbReference type="SUPFAM" id="SSF51556">
    <property type="entry name" value="Metallo-dependent hydrolases"/>
    <property type="match status" value="1"/>
</dbReference>
<dbReference type="NCBIfam" id="TIGR00857">
    <property type="entry name" value="pyrC_multi"/>
    <property type="match status" value="1"/>
</dbReference>
<dbReference type="EMBL" id="PUHZ01000024">
    <property type="protein sequence ID" value="PQO43266.1"/>
    <property type="molecule type" value="Genomic_DNA"/>
</dbReference>
<feature type="domain" description="Amidohydrolase-related" evidence="2">
    <location>
        <begin position="51"/>
        <end position="420"/>
    </location>
</feature>
<dbReference type="AlphaFoldDB" id="A0A2S8GFN2"/>
<dbReference type="SUPFAM" id="SSF51338">
    <property type="entry name" value="Composite domain of metallo-dependent hydrolases"/>
    <property type="match status" value="1"/>
</dbReference>
<dbReference type="Gene3D" id="3.20.20.140">
    <property type="entry name" value="Metal-dependent hydrolases"/>
    <property type="match status" value="1"/>
</dbReference>
<evidence type="ECO:0000313" key="3">
    <source>
        <dbReference type="EMBL" id="PQO43266.1"/>
    </source>
</evidence>
<dbReference type="InterPro" id="IPR050138">
    <property type="entry name" value="DHOase/Allantoinase_Hydrolase"/>
</dbReference>
<dbReference type="PANTHER" id="PTHR43668">
    <property type="entry name" value="ALLANTOINASE"/>
    <property type="match status" value="1"/>
</dbReference>
<dbReference type="GO" id="GO:0046872">
    <property type="term" value="F:metal ion binding"/>
    <property type="evidence" value="ECO:0007669"/>
    <property type="project" value="InterPro"/>
</dbReference>
<dbReference type="InterPro" id="IPR004722">
    <property type="entry name" value="DHOase"/>
</dbReference>
<dbReference type="GO" id="GO:0006145">
    <property type="term" value="P:purine nucleobase catabolic process"/>
    <property type="evidence" value="ECO:0007669"/>
    <property type="project" value="TreeGrafter"/>
</dbReference>